<dbReference type="InterPro" id="IPR014743">
    <property type="entry name" value="Cl-channel_core"/>
</dbReference>
<keyword evidence="3 10" id="KW-0812">Transmembrane</keyword>
<evidence type="ECO:0000256" key="1">
    <source>
        <dbReference type="ARBA" id="ARBA00004141"/>
    </source>
</evidence>
<evidence type="ECO:0000256" key="5">
    <source>
        <dbReference type="ARBA" id="ARBA00023065"/>
    </source>
</evidence>
<dbReference type="InterPro" id="IPR050368">
    <property type="entry name" value="ClC-type_chloride_channel"/>
</dbReference>
<keyword evidence="2" id="KW-0813">Transport</keyword>
<gene>
    <name evidence="11" type="ORF">HMPREF1119_0695</name>
</gene>
<feature type="transmembrane region" description="Helical" evidence="10">
    <location>
        <begin position="413"/>
        <end position="435"/>
    </location>
</feature>
<dbReference type="Pfam" id="PF00654">
    <property type="entry name" value="Voltage_CLC"/>
    <property type="match status" value="1"/>
</dbReference>
<keyword evidence="7" id="KW-0869">Chloride channel</keyword>
<proteinExistence type="predicted"/>
<dbReference type="Gene3D" id="1.10.3080.10">
    <property type="entry name" value="Clc chloride channel"/>
    <property type="match status" value="1"/>
</dbReference>
<reference evidence="11 12" key="1">
    <citation type="submission" date="2012-04" db="EMBL/GenBank/DDBJ databases">
        <authorList>
            <person name="Durkin A.S."/>
            <person name="McCorrison J."/>
            <person name="Torralba M."/>
            <person name="Gillis M."/>
            <person name="Methe B."/>
            <person name="Sutton G."/>
            <person name="Nelson K.E."/>
        </authorList>
    </citation>
    <scope>NUCLEOTIDE SEQUENCE [LARGE SCALE GENOMIC DNA]</scope>
    <source>
        <strain evidence="11 12">HK2019</strain>
    </source>
</reference>
<evidence type="ECO:0000313" key="12">
    <source>
        <dbReference type="Proteomes" id="UP000003778"/>
    </source>
</evidence>
<evidence type="ECO:0000256" key="4">
    <source>
        <dbReference type="ARBA" id="ARBA00022989"/>
    </source>
</evidence>
<dbReference type="InterPro" id="IPR001807">
    <property type="entry name" value="ClC"/>
</dbReference>
<evidence type="ECO:0000256" key="6">
    <source>
        <dbReference type="ARBA" id="ARBA00023136"/>
    </source>
</evidence>
<evidence type="ECO:0000256" key="10">
    <source>
        <dbReference type="SAM" id="Phobius"/>
    </source>
</evidence>
<dbReference type="PRINTS" id="PR00762">
    <property type="entry name" value="CLCHANNEL"/>
</dbReference>
<keyword evidence="6 10" id="KW-0472">Membrane</keyword>
<evidence type="ECO:0000256" key="2">
    <source>
        <dbReference type="ARBA" id="ARBA00022448"/>
    </source>
</evidence>
<dbReference type="Proteomes" id="UP000003778">
    <property type="component" value="Unassembled WGS sequence"/>
</dbReference>
<evidence type="ECO:0000313" key="11">
    <source>
        <dbReference type="EMBL" id="EIJ31615.1"/>
    </source>
</evidence>
<comment type="caution">
    <text evidence="11">The sequence shown here is derived from an EMBL/GenBank/DDBJ whole genome shotgun (WGS) entry which is preliminary data.</text>
</comment>
<feature type="transmembrane region" description="Helical" evidence="10">
    <location>
        <begin position="280"/>
        <end position="302"/>
    </location>
</feature>
<evidence type="ECO:0000256" key="3">
    <source>
        <dbReference type="ARBA" id="ARBA00022692"/>
    </source>
</evidence>
<feature type="transmembrane region" description="Helical" evidence="10">
    <location>
        <begin position="62"/>
        <end position="82"/>
    </location>
</feature>
<organism evidence="11 12">
    <name type="scientific">Haemophilus parainfluenzae HK2019</name>
    <dbReference type="NCBI Taxonomy" id="1095746"/>
    <lineage>
        <taxon>Bacteria</taxon>
        <taxon>Pseudomonadati</taxon>
        <taxon>Pseudomonadota</taxon>
        <taxon>Gammaproteobacteria</taxon>
        <taxon>Pasteurellales</taxon>
        <taxon>Pasteurellaceae</taxon>
        <taxon>Haemophilus</taxon>
    </lineage>
</organism>
<evidence type="ECO:0000256" key="8">
    <source>
        <dbReference type="ARBA" id="ARBA00023214"/>
    </source>
</evidence>
<keyword evidence="4 10" id="KW-1133">Transmembrane helix</keyword>
<dbReference type="PANTHER" id="PTHR43427">
    <property type="entry name" value="CHLORIDE CHANNEL PROTEIN CLC-E"/>
    <property type="match status" value="1"/>
</dbReference>
<feature type="transmembrane region" description="Helical" evidence="10">
    <location>
        <begin position="22"/>
        <end position="41"/>
    </location>
</feature>
<protein>
    <submittedName>
        <fullName evidence="11">Chloride transporter, ClC family</fullName>
    </submittedName>
</protein>
<dbReference type="SUPFAM" id="SSF81340">
    <property type="entry name" value="Clc chloride channel"/>
    <property type="match status" value="1"/>
</dbReference>
<feature type="transmembrane region" description="Helical" evidence="10">
    <location>
        <begin position="102"/>
        <end position="120"/>
    </location>
</feature>
<evidence type="ECO:0000256" key="7">
    <source>
        <dbReference type="ARBA" id="ARBA00023173"/>
    </source>
</evidence>
<dbReference type="PANTHER" id="PTHR43427:SF6">
    <property type="entry name" value="CHLORIDE CHANNEL PROTEIN CLC-E"/>
    <property type="match status" value="1"/>
</dbReference>
<dbReference type="CDD" id="cd01034">
    <property type="entry name" value="EriC_like"/>
    <property type="match status" value="1"/>
</dbReference>
<sequence>MIKNRRKTDRTFPNQLPVYDEGFIISNRIILLAIIMLRSFIFHLRYFYHKKLRQTHRISHKTLEFVCLLIGATFVALFSFGFAKLADIGLEFNAYWSAKYPLAVWIVLPLGLAFLTWFTAKYTPYVGGSGIPQVIASINLPYNGYKTRLVKFCQTIWKIPLTFFAMVIGASVGREGPSVQVGAAVMLAWGNFCRKYNFAFRGLSTNELIATGAAGGLAAAFNAPLAGVVFAIEELGRGVMLRWERRVLLGVLAAGFILVAIQGNSPYFPAYKGATAIPYLYLWLAICGVVCGVLGGIFGRLLAKGLAGLSPLKWRDWIRKHPIYIALLLGLVLAAMGTYSEGQTYGTGYNVVARALEGQLVSPEVGILKLFATVTTYWNGIAGGIFTPSLTTGAGIGTMLWEISNGVVDQRFLVILCMAAFLAGGTQSPVTASVVVMEMTGAQPVLIWLLISSIIASIISRQFSPKPFYHFAAGRFRQRMQEQQAEDLRRNEIQEK</sequence>
<accession>A0ABP2NZG6</accession>
<keyword evidence="9" id="KW-0407">Ion channel</keyword>
<keyword evidence="5" id="KW-0406">Ion transport</keyword>
<evidence type="ECO:0000256" key="9">
    <source>
        <dbReference type="ARBA" id="ARBA00023303"/>
    </source>
</evidence>
<name>A0ABP2NZG6_HAEPA</name>
<feature type="transmembrane region" description="Helical" evidence="10">
    <location>
        <begin position="441"/>
        <end position="459"/>
    </location>
</feature>
<comment type="subcellular location">
    <subcellularLocation>
        <location evidence="1">Membrane</location>
        <topology evidence="1">Multi-pass membrane protein</topology>
    </subcellularLocation>
</comment>
<dbReference type="EMBL" id="AJTC01000007">
    <property type="protein sequence ID" value="EIJ31615.1"/>
    <property type="molecule type" value="Genomic_DNA"/>
</dbReference>
<keyword evidence="8" id="KW-0868">Chloride</keyword>
<feature type="transmembrane region" description="Helical" evidence="10">
    <location>
        <begin position="247"/>
        <end position="268"/>
    </location>
</feature>
<feature type="transmembrane region" description="Helical" evidence="10">
    <location>
        <begin position="323"/>
        <end position="340"/>
    </location>
</feature>
<keyword evidence="12" id="KW-1185">Reference proteome</keyword>
<feature type="transmembrane region" description="Helical" evidence="10">
    <location>
        <begin position="377"/>
        <end position="401"/>
    </location>
</feature>